<dbReference type="Pfam" id="PF13527">
    <property type="entry name" value="Acetyltransf_9"/>
    <property type="match status" value="1"/>
</dbReference>
<evidence type="ECO:0000259" key="1">
    <source>
        <dbReference type="Pfam" id="PF13530"/>
    </source>
</evidence>
<evidence type="ECO:0000313" key="2">
    <source>
        <dbReference type="EMBL" id="XAH75765.1"/>
    </source>
</evidence>
<dbReference type="Proteomes" id="UP001451571">
    <property type="component" value="Chromosome"/>
</dbReference>
<keyword evidence="3" id="KW-1185">Reference proteome</keyword>
<dbReference type="InterPro" id="IPR025559">
    <property type="entry name" value="Eis_dom"/>
</dbReference>
<keyword evidence="2" id="KW-0808">Transferase</keyword>
<gene>
    <name evidence="2" type="ORF">V6984_08445</name>
</gene>
<proteinExistence type="predicted"/>
<dbReference type="Pfam" id="PF13530">
    <property type="entry name" value="SCP2_2"/>
    <property type="match status" value="1"/>
</dbReference>
<organism evidence="2 3">
    <name type="scientific">Kineothrix sedimenti</name>
    <dbReference type="NCBI Taxonomy" id="3123317"/>
    <lineage>
        <taxon>Bacteria</taxon>
        <taxon>Bacillati</taxon>
        <taxon>Bacillota</taxon>
        <taxon>Clostridia</taxon>
        <taxon>Lachnospirales</taxon>
        <taxon>Lachnospiraceae</taxon>
        <taxon>Kineothrix</taxon>
    </lineage>
</organism>
<dbReference type="InterPro" id="IPR051554">
    <property type="entry name" value="Acetyltransferase_Eis"/>
</dbReference>
<dbReference type="PANTHER" id="PTHR37817">
    <property type="entry name" value="N-ACETYLTRANSFERASE EIS"/>
    <property type="match status" value="1"/>
</dbReference>
<dbReference type="InterPro" id="IPR016181">
    <property type="entry name" value="Acyl_CoA_acyltransferase"/>
</dbReference>
<dbReference type="GO" id="GO:0016746">
    <property type="term" value="F:acyltransferase activity"/>
    <property type="evidence" value="ECO:0007669"/>
    <property type="project" value="UniProtKB-KW"/>
</dbReference>
<dbReference type="EMBL" id="CP146256">
    <property type="protein sequence ID" value="XAH75765.1"/>
    <property type="molecule type" value="Genomic_DNA"/>
</dbReference>
<name>A0ABZ3F1S9_9FIRM</name>
<keyword evidence="2" id="KW-0012">Acyltransferase</keyword>
<dbReference type="EC" id="2.3.1.-" evidence="2"/>
<dbReference type="SUPFAM" id="SSF55718">
    <property type="entry name" value="SCP-like"/>
    <property type="match status" value="1"/>
</dbReference>
<dbReference type="RefSeq" id="WP_342759338.1">
    <property type="nucleotide sequence ID" value="NZ_CP146256.1"/>
</dbReference>
<dbReference type="InterPro" id="IPR036527">
    <property type="entry name" value="SCP2_sterol-bd_dom_sf"/>
</dbReference>
<dbReference type="SUPFAM" id="SSF55729">
    <property type="entry name" value="Acyl-CoA N-acyltransferases (Nat)"/>
    <property type="match status" value="1"/>
</dbReference>
<feature type="domain" description="Enhanced intracellular survival protein" evidence="1">
    <location>
        <begin position="309"/>
        <end position="381"/>
    </location>
</feature>
<reference evidence="2 3" key="1">
    <citation type="submission" date="2024-02" db="EMBL/GenBank/DDBJ databases">
        <title>Bacterial strain from lacustrine sediment.</title>
        <authorList>
            <person name="Petit C."/>
            <person name="Fadhlaoui K."/>
        </authorList>
    </citation>
    <scope>NUCLEOTIDE SEQUENCE [LARGE SCALE GENOMIC DNA]</scope>
    <source>
        <strain evidence="2 3">IPX-CK</strain>
    </source>
</reference>
<dbReference type="Gene3D" id="3.30.1050.10">
    <property type="entry name" value="SCP2 sterol-binding domain"/>
    <property type="match status" value="1"/>
</dbReference>
<sequence length="413" mass="48609">MIKELKGKECLALRALWERVFSEDSRKFTDYYFEEKAERNRAFVRYPDMDESEEPAAMDLKSETPAAMLYLSPYAMEMRIGDTFTSLEINYIVGVATEEKYRHRGYMRELLKASMDYMYEKKQPFSFLMPASPKIYEPFQFVYIYNKKKYKVKVLDRQETIKDASSDNSLRPWEISVLQRREIPQLLDYANSHLKENYDVFMRRDEAYYDTLIKELEVQNGVIYLLREPESKAASHSQELQTKDRGRKITGYFLYTQEGQETDIQEALFDDDDFCKKSSFLVEVEDRPIIMARIINVKSMLSLLRKKTYDACREEDDSEDVMLTIRINDPMLEENNGIWECSVGHGEANVHKRQDAGVEVSCSTTIDRLASWIFGYRPPEDCFELPQGEQKDIELCKLKAVRLFSRVFINEIV</sequence>
<evidence type="ECO:0000313" key="3">
    <source>
        <dbReference type="Proteomes" id="UP001451571"/>
    </source>
</evidence>
<accession>A0ABZ3F1S9</accession>
<dbReference type="PANTHER" id="PTHR37817:SF1">
    <property type="entry name" value="N-ACETYLTRANSFERASE EIS"/>
    <property type="match status" value="1"/>
</dbReference>
<protein>
    <submittedName>
        <fullName evidence="2">GNAT family N-acetyltransferase</fullName>
        <ecNumber evidence="2">2.3.1.-</ecNumber>
    </submittedName>
</protein>
<dbReference type="Gene3D" id="3.40.630.30">
    <property type="match status" value="1"/>
</dbReference>